<accession>A0A8X6KHF9</accession>
<proteinExistence type="predicted"/>
<dbReference type="AlphaFoldDB" id="A0A8X6KHF9"/>
<dbReference type="Proteomes" id="UP000887116">
    <property type="component" value="Unassembled WGS sequence"/>
</dbReference>
<name>A0A8X6KHF9_TRICU</name>
<evidence type="ECO:0000313" key="2">
    <source>
        <dbReference type="EMBL" id="GFQ76205.1"/>
    </source>
</evidence>
<sequence>MKTELPQAIEKVLAFKSERAQMLSVDLRAVAQPVAVGWKRGIFRYSSKVPLISAKERWRVKKHGGTPPGQLPRKTLGVKPEPGVLDPA</sequence>
<keyword evidence="3" id="KW-1185">Reference proteome</keyword>
<organism evidence="2 3">
    <name type="scientific">Trichonephila clavata</name>
    <name type="common">Joro spider</name>
    <name type="synonym">Nephila clavata</name>
    <dbReference type="NCBI Taxonomy" id="2740835"/>
    <lineage>
        <taxon>Eukaryota</taxon>
        <taxon>Metazoa</taxon>
        <taxon>Ecdysozoa</taxon>
        <taxon>Arthropoda</taxon>
        <taxon>Chelicerata</taxon>
        <taxon>Arachnida</taxon>
        <taxon>Araneae</taxon>
        <taxon>Araneomorphae</taxon>
        <taxon>Entelegynae</taxon>
        <taxon>Araneoidea</taxon>
        <taxon>Nephilidae</taxon>
        <taxon>Trichonephila</taxon>
    </lineage>
</organism>
<gene>
    <name evidence="2" type="ORF">TNCT_392181</name>
</gene>
<reference evidence="2" key="1">
    <citation type="submission" date="2020-07" db="EMBL/GenBank/DDBJ databases">
        <title>Multicomponent nature underlies the extraordinary mechanical properties of spider dragline silk.</title>
        <authorList>
            <person name="Kono N."/>
            <person name="Nakamura H."/>
            <person name="Mori M."/>
            <person name="Yoshida Y."/>
            <person name="Ohtoshi R."/>
            <person name="Malay A.D."/>
            <person name="Moran D.A.P."/>
            <person name="Tomita M."/>
            <person name="Numata K."/>
            <person name="Arakawa K."/>
        </authorList>
    </citation>
    <scope>NUCLEOTIDE SEQUENCE</scope>
</reference>
<evidence type="ECO:0000256" key="1">
    <source>
        <dbReference type="SAM" id="MobiDB-lite"/>
    </source>
</evidence>
<comment type="caution">
    <text evidence="2">The sequence shown here is derived from an EMBL/GenBank/DDBJ whole genome shotgun (WGS) entry which is preliminary data.</text>
</comment>
<feature type="region of interest" description="Disordered" evidence="1">
    <location>
        <begin position="61"/>
        <end position="88"/>
    </location>
</feature>
<dbReference type="EMBL" id="BMAO01021633">
    <property type="protein sequence ID" value="GFQ76205.1"/>
    <property type="molecule type" value="Genomic_DNA"/>
</dbReference>
<evidence type="ECO:0000313" key="3">
    <source>
        <dbReference type="Proteomes" id="UP000887116"/>
    </source>
</evidence>
<protein>
    <submittedName>
        <fullName evidence="2">Uncharacterized protein</fullName>
    </submittedName>
</protein>